<evidence type="ECO:0000256" key="1">
    <source>
        <dbReference type="SAM" id="MobiDB-lite"/>
    </source>
</evidence>
<dbReference type="HOGENOM" id="CLU_1555775_0_0_1"/>
<accession>S7ZBG9</accession>
<reference evidence="2 3" key="1">
    <citation type="journal article" date="2013" name="PLoS ONE">
        <title>Genomic and secretomic analyses reveal unique features of the lignocellulolytic enzyme system of Penicillium decumbens.</title>
        <authorList>
            <person name="Liu G."/>
            <person name="Zhang L."/>
            <person name="Wei X."/>
            <person name="Zou G."/>
            <person name="Qin Y."/>
            <person name="Ma L."/>
            <person name="Li J."/>
            <person name="Zheng H."/>
            <person name="Wang S."/>
            <person name="Wang C."/>
            <person name="Xun L."/>
            <person name="Zhao G.-P."/>
            <person name="Zhou Z."/>
            <person name="Qu Y."/>
        </authorList>
    </citation>
    <scope>NUCLEOTIDE SEQUENCE [LARGE SCALE GENOMIC DNA]</scope>
    <source>
        <strain evidence="3">114-2 / CGMCC 5302</strain>
    </source>
</reference>
<dbReference type="AlphaFoldDB" id="S7ZBG9"/>
<proteinExistence type="predicted"/>
<dbReference type="EMBL" id="KB644408">
    <property type="protein sequence ID" value="EPS26031.1"/>
    <property type="molecule type" value="Genomic_DNA"/>
</dbReference>
<evidence type="ECO:0000313" key="2">
    <source>
        <dbReference type="EMBL" id="EPS26031.1"/>
    </source>
</evidence>
<name>S7ZBG9_PENO1</name>
<dbReference type="Proteomes" id="UP000019376">
    <property type="component" value="Unassembled WGS sequence"/>
</dbReference>
<sequence length="172" mass="19533">MPRTEEQMAVRAELPNSSLLFCGTARKCRNEISQARPMKKYFHHTSPPPLNQVTCLASALDLSFYPKSSDRNPRHRVIDMPRSSSTVLQRITRTPAEQRLVTWTVLRKWAGPHWPSPAVWTPLMHGGNASPKEYKSPRSPPPQDRRPHPVYLPDSLALFTKAVARFWGVAAE</sequence>
<organism evidence="2 3">
    <name type="scientific">Penicillium oxalicum (strain 114-2 / CGMCC 5302)</name>
    <name type="common">Penicillium decumbens</name>
    <dbReference type="NCBI Taxonomy" id="933388"/>
    <lineage>
        <taxon>Eukaryota</taxon>
        <taxon>Fungi</taxon>
        <taxon>Dikarya</taxon>
        <taxon>Ascomycota</taxon>
        <taxon>Pezizomycotina</taxon>
        <taxon>Eurotiomycetes</taxon>
        <taxon>Eurotiomycetidae</taxon>
        <taxon>Eurotiales</taxon>
        <taxon>Aspergillaceae</taxon>
        <taxon>Penicillium</taxon>
    </lineage>
</organism>
<protein>
    <submittedName>
        <fullName evidence="2">Uncharacterized protein</fullName>
    </submittedName>
</protein>
<feature type="region of interest" description="Disordered" evidence="1">
    <location>
        <begin position="121"/>
        <end position="150"/>
    </location>
</feature>
<evidence type="ECO:0000313" key="3">
    <source>
        <dbReference type="Proteomes" id="UP000019376"/>
    </source>
</evidence>
<keyword evidence="3" id="KW-1185">Reference proteome</keyword>
<gene>
    <name evidence="2" type="ORF">PDE_00967</name>
</gene>